<dbReference type="Proteomes" id="UP000818266">
    <property type="component" value="Unassembled WGS sequence"/>
</dbReference>
<dbReference type="EMBL" id="VIKT02000003">
    <property type="protein sequence ID" value="NHF62118.1"/>
    <property type="molecule type" value="Genomic_DNA"/>
</dbReference>
<evidence type="ECO:0000313" key="4">
    <source>
        <dbReference type="Proteomes" id="UP000818266"/>
    </source>
</evidence>
<keyword evidence="2" id="KW-0812">Transmembrane</keyword>
<proteinExistence type="predicted"/>
<feature type="compositionally biased region" description="Basic and acidic residues" evidence="1">
    <location>
        <begin position="1"/>
        <end position="10"/>
    </location>
</feature>
<keyword evidence="4" id="KW-1185">Reference proteome</keyword>
<organism evidence="3 4">
    <name type="scientific">Microcella pacifica</name>
    <dbReference type="NCBI Taxonomy" id="2591847"/>
    <lineage>
        <taxon>Bacteria</taxon>
        <taxon>Bacillati</taxon>
        <taxon>Actinomycetota</taxon>
        <taxon>Actinomycetes</taxon>
        <taxon>Micrococcales</taxon>
        <taxon>Microbacteriaceae</taxon>
        <taxon>Microcella</taxon>
    </lineage>
</organism>
<sequence>MTDDENPRELDDWEPYGAPGDETTSPWERRRRVMRIVALVTMIAMVVPGALTSWAIAQSTAERSCRIAVDYYANERTPSRVAFELGSPDTLGWNCYAIAPTGEVRVALLGLIPGPPRLVPTTRV</sequence>
<protein>
    <submittedName>
        <fullName evidence="3">Uncharacterized protein</fullName>
    </submittedName>
</protein>
<keyword evidence="2" id="KW-1133">Transmembrane helix</keyword>
<evidence type="ECO:0000256" key="2">
    <source>
        <dbReference type="SAM" id="Phobius"/>
    </source>
</evidence>
<name>A0A9E5MHY6_9MICO</name>
<dbReference type="OrthoDB" id="5122659at2"/>
<reference evidence="3 4" key="1">
    <citation type="submission" date="2020-03" db="EMBL/GenBank/DDBJ databases">
        <title>Chryseoglobus sp. isolated from a deep-sea seamount.</title>
        <authorList>
            <person name="Zhang D.-C."/>
        </authorList>
    </citation>
    <scope>NUCLEOTIDE SEQUENCE [LARGE SCALE GENOMIC DNA]</scope>
    <source>
        <strain evidence="3 4">KN1116</strain>
    </source>
</reference>
<feature type="region of interest" description="Disordered" evidence="1">
    <location>
        <begin position="1"/>
        <end position="27"/>
    </location>
</feature>
<feature type="transmembrane region" description="Helical" evidence="2">
    <location>
        <begin position="36"/>
        <end position="57"/>
    </location>
</feature>
<gene>
    <name evidence="3" type="ORF">FK219_002500</name>
</gene>
<dbReference type="AlphaFoldDB" id="A0A9E5MHY6"/>
<dbReference type="RefSeq" id="WP_152582127.1">
    <property type="nucleotide sequence ID" value="NZ_JAVJPO010000017.1"/>
</dbReference>
<comment type="caution">
    <text evidence="3">The sequence shown here is derived from an EMBL/GenBank/DDBJ whole genome shotgun (WGS) entry which is preliminary data.</text>
</comment>
<accession>A0A9E5MHY6</accession>
<evidence type="ECO:0000313" key="3">
    <source>
        <dbReference type="EMBL" id="NHF62118.1"/>
    </source>
</evidence>
<evidence type="ECO:0000256" key="1">
    <source>
        <dbReference type="SAM" id="MobiDB-lite"/>
    </source>
</evidence>
<keyword evidence="2" id="KW-0472">Membrane</keyword>